<evidence type="ECO:0000313" key="3">
    <source>
        <dbReference type="Proteomes" id="UP000823941"/>
    </source>
</evidence>
<protein>
    <submittedName>
        <fullName evidence="2">Uncharacterized protein</fullName>
    </submittedName>
</protein>
<feature type="region of interest" description="Disordered" evidence="1">
    <location>
        <begin position="1"/>
        <end position="34"/>
    </location>
</feature>
<reference evidence="2 3" key="1">
    <citation type="submission" date="2021-06" db="EMBL/GenBank/DDBJ databases">
        <title>A haploid diamondback moth (Plutella xylostella L.) genome assembly resolves 31 chromosomes and identifies a diamide resistance mutation.</title>
        <authorList>
            <person name="Ward C.M."/>
            <person name="Perry K.D."/>
            <person name="Baker G."/>
            <person name="Powis K."/>
            <person name="Heckel D.G."/>
            <person name="Baxter S.W."/>
        </authorList>
    </citation>
    <scope>NUCLEOTIDE SEQUENCE [LARGE SCALE GENOMIC DNA]</scope>
    <source>
        <strain evidence="2 3">LV</strain>
        <tissue evidence="2">Single pupa</tissue>
    </source>
</reference>
<keyword evidence="3" id="KW-1185">Reference proteome</keyword>
<proteinExistence type="predicted"/>
<dbReference type="EMBL" id="JAHIBW010000006">
    <property type="protein sequence ID" value="KAG7309539.1"/>
    <property type="molecule type" value="Genomic_DNA"/>
</dbReference>
<feature type="compositionally biased region" description="Pro residues" evidence="1">
    <location>
        <begin position="16"/>
        <end position="28"/>
    </location>
</feature>
<accession>A0ABQ7QX07</accession>
<dbReference type="Proteomes" id="UP000823941">
    <property type="component" value="Chromosome 6"/>
</dbReference>
<sequence length="119" mass="13048">MTSVADTALGRRGRPPVAPAPPATPASPAPFRDSNCVSNKTAAISEITDNRYETTARQLVPQLVPNLLMRTGANCVCWRPVLTNLQLIKCKRIVCKLVMNEAARLFVGWPLWGYARITT</sequence>
<comment type="caution">
    <text evidence="2">The sequence shown here is derived from an EMBL/GenBank/DDBJ whole genome shotgun (WGS) entry which is preliminary data.</text>
</comment>
<evidence type="ECO:0000256" key="1">
    <source>
        <dbReference type="SAM" id="MobiDB-lite"/>
    </source>
</evidence>
<gene>
    <name evidence="2" type="ORF">JYU34_003990</name>
</gene>
<name>A0ABQ7QX07_PLUXY</name>
<organism evidence="2 3">
    <name type="scientific">Plutella xylostella</name>
    <name type="common">Diamondback moth</name>
    <name type="synonym">Plutella maculipennis</name>
    <dbReference type="NCBI Taxonomy" id="51655"/>
    <lineage>
        <taxon>Eukaryota</taxon>
        <taxon>Metazoa</taxon>
        <taxon>Ecdysozoa</taxon>
        <taxon>Arthropoda</taxon>
        <taxon>Hexapoda</taxon>
        <taxon>Insecta</taxon>
        <taxon>Pterygota</taxon>
        <taxon>Neoptera</taxon>
        <taxon>Endopterygota</taxon>
        <taxon>Lepidoptera</taxon>
        <taxon>Glossata</taxon>
        <taxon>Ditrysia</taxon>
        <taxon>Yponomeutoidea</taxon>
        <taxon>Plutellidae</taxon>
        <taxon>Plutella</taxon>
    </lineage>
</organism>
<evidence type="ECO:0000313" key="2">
    <source>
        <dbReference type="EMBL" id="KAG7309539.1"/>
    </source>
</evidence>